<feature type="compositionally biased region" description="Basic and acidic residues" evidence="1">
    <location>
        <begin position="42"/>
        <end position="74"/>
    </location>
</feature>
<organism evidence="2 3">
    <name type="scientific">Ramularia collo-cygni</name>
    <dbReference type="NCBI Taxonomy" id="112498"/>
    <lineage>
        <taxon>Eukaryota</taxon>
        <taxon>Fungi</taxon>
        <taxon>Dikarya</taxon>
        <taxon>Ascomycota</taxon>
        <taxon>Pezizomycotina</taxon>
        <taxon>Dothideomycetes</taxon>
        <taxon>Dothideomycetidae</taxon>
        <taxon>Mycosphaerellales</taxon>
        <taxon>Mycosphaerellaceae</taxon>
        <taxon>Ramularia</taxon>
    </lineage>
</organism>
<name>A0A2D3V653_9PEZI</name>
<dbReference type="GeneID" id="35600030"/>
<feature type="compositionally biased region" description="Basic and acidic residues" evidence="1">
    <location>
        <begin position="1"/>
        <end position="17"/>
    </location>
</feature>
<evidence type="ECO:0000313" key="3">
    <source>
        <dbReference type="Proteomes" id="UP000225277"/>
    </source>
</evidence>
<dbReference type="AlphaFoldDB" id="A0A2D3V653"/>
<feature type="region of interest" description="Disordered" evidence="1">
    <location>
        <begin position="1"/>
        <end position="24"/>
    </location>
</feature>
<feature type="region of interest" description="Disordered" evidence="1">
    <location>
        <begin position="38"/>
        <end position="194"/>
    </location>
</feature>
<evidence type="ECO:0000256" key="1">
    <source>
        <dbReference type="SAM" id="MobiDB-lite"/>
    </source>
</evidence>
<dbReference type="RefSeq" id="XP_023625906.1">
    <property type="nucleotide sequence ID" value="XM_023770138.1"/>
</dbReference>
<keyword evidence="3" id="KW-1185">Reference proteome</keyword>
<reference evidence="2 3" key="1">
    <citation type="submission" date="2016-03" db="EMBL/GenBank/DDBJ databases">
        <authorList>
            <person name="Ploux O."/>
        </authorList>
    </citation>
    <scope>NUCLEOTIDE SEQUENCE [LARGE SCALE GENOMIC DNA]</scope>
    <source>
        <strain evidence="2 3">URUG2</strain>
    </source>
</reference>
<feature type="region of interest" description="Disordered" evidence="1">
    <location>
        <begin position="227"/>
        <end position="317"/>
    </location>
</feature>
<proteinExistence type="predicted"/>
<sequence>MYSPRPREHDAYTRDDNPLMGSGYYDDYEALTEYACGNRASSRHDTGPVDRPRETDLYFDRRYRERGIQRRDSPEFEAASTYHERDGYQERDGHRMNTPPHEVRRGRDEFGRDLRVNRSPRRDRSMSPDWRDRHLSSTYFPPRPIRPPREKRQPRQSHGADYLAQPNNPNAMPIGKRGAAERSPLPMSSEVNVPPPRFADARHACPPRRPARVICSIGLNTFNAASSRQQANVSATTKPLPLPELPLNIHPSRRAAMSQNSSEGGGSREAANMITPRNHLETIAQSIEPSDKDGPALMSKGSNANAVPLGSGKRTRF</sequence>
<dbReference type="EMBL" id="FJUY01000006">
    <property type="protein sequence ID" value="CZT19016.1"/>
    <property type="molecule type" value="Genomic_DNA"/>
</dbReference>
<dbReference type="Proteomes" id="UP000225277">
    <property type="component" value="Unassembled WGS sequence"/>
</dbReference>
<evidence type="ECO:0000313" key="2">
    <source>
        <dbReference type="EMBL" id="CZT19016.1"/>
    </source>
</evidence>
<feature type="compositionally biased region" description="Basic and acidic residues" evidence="1">
    <location>
        <begin position="82"/>
        <end position="135"/>
    </location>
</feature>
<protein>
    <submittedName>
        <fullName evidence="2">Uncharacterized protein</fullName>
    </submittedName>
</protein>
<accession>A0A2D3V653</accession>
<feature type="compositionally biased region" description="Polar residues" evidence="1">
    <location>
        <begin position="227"/>
        <end position="237"/>
    </location>
</feature>
<gene>
    <name evidence="2" type="ORF">RCC_04861</name>
</gene>